<dbReference type="AlphaFoldDB" id="A0A1A6DY41"/>
<evidence type="ECO:0000256" key="3">
    <source>
        <dbReference type="ARBA" id="ARBA00013253"/>
    </source>
</evidence>
<comment type="caution">
    <text evidence="14">The sequence shown here is derived from an EMBL/GenBank/DDBJ whole genome shotgun (WGS) entry which is preliminary data.</text>
</comment>
<evidence type="ECO:0000256" key="5">
    <source>
        <dbReference type="ARBA" id="ARBA00022679"/>
    </source>
</evidence>
<evidence type="ECO:0000256" key="7">
    <source>
        <dbReference type="ARBA" id="ARBA00022777"/>
    </source>
</evidence>
<dbReference type="NCBIfam" id="TIGR01498">
    <property type="entry name" value="folK"/>
    <property type="match status" value="1"/>
</dbReference>
<dbReference type="SUPFAM" id="SSF55083">
    <property type="entry name" value="6-hydroxymethyl-7,8-dihydropterin pyrophosphokinase, HPPK"/>
    <property type="match status" value="1"/>
</dbReference>
<keyword evidence="5" id="KW-0808">Transferase</keyword>
<dbReference type="InterPro" id="IPR035907">
    <property type="entry name" value="Hppk_sf"/>
</dbReference>
<dbReference type="InterPro" id="IPR000550">
    <property type="entry name" value="Hppk"/>
</dbReference>
<evidence type="ECO:0000256" key="4">
    <source>
        <dbReference type="ARBA" id="ARBA00016218"/>
    </source>
</evidence>
<dbReference type="PROSITE" id="PS00794">
    <property type="entry name" value="HPPK"/>
    <property type="match status" value="1"/>
</dbReference>
<reference evidence="14 15" key="1">
    <citation type="submission" date="2016-06" db="EMBL/GenBank/DDBJ databases">
        <title>Genome sequence of Tepidimonas fonticaldi PL17.</title>
        <authorList>
            <person name="Pinnaka A.K."/>
        </authorList>
    </citation>
    <scope>NUCLEOTIDE SEQUENCE [LARGE SCALE GENOMIC DNA]</scope>
    <source>
        <strain evidence="14 15">PL17</strain>
    </source>
</reference>
<dbReference type="PANTHER" id="PTHR43071">
    <property type="entry name" value="2-AMINO-4-HYDROXY-6-HYDROXYMETHYLDIHYDROPTERIDINE PYROPHOSPHOKINASE"/>
    <property type="match status" value="1"/>
</dbReference>
<dbReference type="CDD" id="cd00483">
    <property type="entry name" value="HPPK"/>
    <property type="match status" value="1"/>
</dbReference>
<dbReference type="GO" id="GO:0016301">
    <property type="term" value="F:kinase activity"/>
    <property type="evidence" value="ECO:0007669"/>
    <property type="project" value="UniProtKB-KW"/>
</dbReference>
<evidence type="ECO:0000313" key="15">
    <source>
        <dbReference type="Proteomes" id="UP000091969"/>
    </source>
</evidence>
<name>A0A1A6DY41_9BURK</name>
<feature type="domain" description="7,8-dihydro-6-hydroxymethylpterin-pyrophosphokinase" evidence="13">
    <location>
        <begin position="95"/>
        <end position="106"/>
    </location>
</feature>
<dbReference type="PANTHER" id="PTHR43071:SF1">
    <property type="entry name" value="2-AMINO-4-HYDROXY-6-HYDROXYMETHYLDIHYDROPTERIDINE PYROPHOSPHOKINASE"/>
    <property type="match status" value="1"/>
</dbReference>
<dbReference type="UniPathway" id="UPA00077">
    <property type="reaction ID" value="UER00155"/>
</dbReference>
<keyword evidence="8" id="KW-0067">ATP-binding</keyword>
<evidence type="ECO:0000259" key="13">
    <source>
        <dbReference type="PROSITE" id="PS00794"/>
    </source>
</evidence>
<comment type="similarity">
    <text evidence="2">Belongs to the HPPK family.</text>
</comment>
<proteinExistence type="inferred from homology"/>
<organism evidence="14 15">
    <name type="scientific">Tepidimonas fonticaldi</name>
    <dbReference type="NCBI Taxonomy" id="1101373"/>
    <lineage>
        <taxon>Bacteria</taxon>
        <taxon>Pseudomonadati</taxon>
        <taxon>Pseudomonadota</taxon>
        <taxon>Betaproteobacteria</taxon>
        <taxon>Burkholderiales</taxon>
        <taxon>Tepidimonas</taxon>
    </lineage>
</organism>
<evidence type="ECO:0000256" key="1">
    <source>
        <dbReference type="ARBA" id="ARBA00005051"/>
    </source>
</evidence>
<gene>
    <name evidence="14" type="ORF">A9O67_11865</name>
</gene>
<dbReference type="GO" id="GO:0003848">
    <property type="term" value="F:2-amino-4-hydroxy-6-hydroxymethyldihydropteridine diphosphokinase activity"/>
    <property type="evidence" value="ECO:0007669"/>
    <property type="project" value="UniProtKB-EC"/>
</dbReference>
<dbReference type="GO" id="GO:0005524">
    <property type="term" value="F:ATP binding"/>
    <property type="evidence" value="ECO:0007669"/>
    <property type="project" value="UniProtKB-KW"/>
</dbReference>
<dbReference type="STRING" id="1101373.A9O67_11865"/>
<dbReference type="EC" id="2.7.6.3" evidence="3"/>
<comment type="pathway">
    <text evidence="1">Cofactor biosynthesis; tetrahydrofolate biosynthesis; 2-amino-4-hydroxy-6-hydroxymethyl-7,8-dihydropteridine diphosphate from 7,8-dihydroneopterin triphosphate: step 4/4.</text>
</comment>
<dbReference type="EMBL" id="LZDH01000006">
    <property type="protein sequence ID" value="OBS31877.1"/>
    <property type="molecule type" value="Genomic_DNA"/>
</dbReference>
<protein>
    <recommendedName>
        <fullName evidence="4">2-amino-4-hydroxy-6-hydroxymethyldihydropteridine pyrophosphokinase</fullName>
        <ecNumber evidence="3">2.7.6.3</ecNumber>
    </recommendedName>
    <alternativeName>
        <fullName evidence="11">6-hydroxymethyl-7,8-dihydropterin pyrophosphokinase</fullName>
    </alternativeName>
    <alternativeName>
        <fullName evidence="12">7,8-dihydro-6-hydroxymethylpterin-pyrophosphokinase</fullName>
    </alternativeName>
</protein>
<evidence type="ECO:0000256" key="8">
    <source>
        <dbReference type="ARBA" id="ARBA00022840"/>
    </source>
</evidence>
<comment type="function">
    <text evidence="10">Catalyzes the transfer of pyrophosphate from adenosine triphosphate (ATP) to 6-hydroxymethyl-7,8-dihydropterin, an enzymatic step in folate biosynthesis pathway.</text>
</comment>
<sequence length="163" mass="17335">MAGHPMRDAVTAYIGIGANLGDAPAQVRAALQWLDELPQTRRIAASGLWRTAPVDADGPDYCNAVAAVSTHLSAPALLQALHALEARAGRERPYRNAPRTLDLDLLLYGSARIQSPHLTVPHPRMGQRAFVLMPLAQIAPDRVPADALKAVASQAIEPMASPA</sequence>
<evidence type="ECO:0000256" key="11">
    <source>
        <dbReference type="ARBA" id="ARBA00029766"/>
    </source>
</evidence>
<evidence type="ECO:0000256" key="12">
    <source>
        <dbReference type="ARBA" id="ARBA00033413"/>
    </source>
</evidence>
<evidence type="ECO:0000313" key="14">
    <source>
        <dbReference type="EMBL" id="OBS31877.1"/>
    </source>
</evidence>
<dbReference type="GO" id="GO:0046654">
    <property type="term" value="P:tetrahydrofolate biosynthetic process"/>
    <property type="evidence" value="ECO:0007669"/>
    <property type="project" value="UniProtKB-UniPathway"/>
</dbReference>
<accession>A0A1A6DY41</accession>
<dbReference type="GO" id="GO:0046656">
    <property type="term" value="P:folic acid biosynthetic process"/>
    <property type="evidence" value="ECO:0007669"/>
    <property type="project" value="UniProtKB-KW"/>
</dbReference>
<dbReference type="Proteomes" id="UP000091969">
    <property type="component" value="Unassembled WGS sequence"/>
</dbReference>
<evidence type="ECO:0000256" key="6">
    <source>
        <dbReference type="ARBA" id="ARBA00022741"/>
    </source>
</evidence>
<dbReference type="Pfam" id="PF01288">
    <property type="entry name" value="HPPK"/>
    <property type="match status" value="1"/>
</dbReference>
<evidence type="ECO:0000256" key="10">
    <source>
        <dbReference type="ARBA" id="ARBA00029409"/>
    </source>
</evidence>
<dbReference type="Gene3D" id="3.30.70.560">
    <property type="entry name" value="7,8-Dihydro-6-hydroxymethylpterin-pyrophosphokinase HPPK"/>
    <property type="match status" value="1"/>
</dbReference>
<keyword evidence="9" id="KW-0289">Folate biosynthesis</keyword>
<keyword evidence="6" id="KW-0547">Nucleotide-binding</keyword>
<keyword evidence="15" id="KW-1185">Reference proteome</keyword>
<evidence type="ECO:0000256" key="2">
    <source>
        <dbReference type="ARBA" id="ARBA00005810"/>
    </source>
</evidence>
<keyword evidence="7 14" id="KW-0418">Kinase</keyword>
<evidence type="ECO:0000256" key="9">
    <source>
        <dbReference type="ARBA" id="ARBA00022909"/>
    </source>
</evidence>